<evidence type="ECO:0000313" key="2">
    <source>
        <dbReference type="EMBL" id="SCL48556.1"/>
    </source>
</evidence>
<dbReference type="Pfam" id="PF01844">
    <property type="entry name" value="HNH"/>
    <property type="match status" value="1"/>
</dbReference>
<dbReference type="InterPro" id="IPR003615">
    <property type="entry name" value="HNH_nuc"/>
</dbReference>
<dbReference type="AlphaFoldDB" id="A0A1C6U3D1"/>
<gene>
    <name evidence="2" type="ORF">GA0070617_0909</name>
</gene>
<evidence type="ECO:0000259" key="1">
    <source>
        <dbReference type="SMART" id="SM00507"/>
    </source>
</evidence>
<evidence type="ECO:0000313" key="3">
    <source>
        <dbReference type="Proteomes" id="UP000198937"/>
    </source>
</evidence>
<dbReference type="RefSeq" id="WP_217628769.1">
    <property type="nucleotide sequence ID" value="NZ_BMMJ01000001.1"/>
</dbReference>
<dbReference type="CDD" id="cd00085">
    <property type="entry name" value="HNHc"/>
    <property type="match status" value="1"/>
</dbReference>
<dbReference type="Proteomes" id="UP000198937">
    <property type="component" value="Unassembled WGS sequence"/>
</dbReference>
<dbReference type="EMBL" id="FMIA01000002">
    <property type="protein sequence ID" value="SCL48556.1"/>
    <property type="molecule type" value="Genomic_DNA"/>
</dbReference>
<protein>
    <submittedName>
        <fullName evidence="2">HNH endonuclease</fullName>
    </submittedName>
</protein>
<proteinExistence type="predicted"/>
<dbReference type="InterPro" id="IPR002711">
    <property type="entry name" value="HNH"/>
</dbReference>
<keyword evidence="2" id="KW-0540">Nuclease</keyword>
<dbReference type="STRING" id="683228.GA0070617_0909"/>
<sequence>MSVANLVAFLQKAVEVNKSKWSGDVVDSLAAFTVPTRVYGPREALLKADIASAYARWFLDGLVDPARYAADTSLSFSDLASRLRPGVLDLLHDVPREEATDAWKELSKLAWREVNARRLAARARMSKSIRTELWESMSRPHCYLCGFRFSAAARDNFIAGRTRRAVPAPVLTDFVRARVKPRHVSVEIDHVLPLADGGSNDLDNLRLACGWCNIAKGRYTSIYDTQSWSDQFCHPALGWVTIPRPLWTLRVVSLRHKCENRDCGAGLEDGELRIAPWFEHGALTPPNMKVFCAVHDTWKAYRFVKRELLVNRL</sequence>
<keyword evidence="2" id="KW-0255">Endonuclease</keyword>
<dbReference type="GO" id="GO:0004519">
    <property type="term" value="F:endonuclease activity"/>
    <property type="evidence" value="ECO:0007669"/>
    <property type="project" value="UniProtKB-KW"/>
</dbReference>
<dbReference type="GO" id="GO:0003676">
    <property type="term" value="F:nucleic acid binding"/>
    <property type="evidence" value="ECO:0007669"/>
    <property type="project" value="InterPro"/>
</dbReference>
<dbReference type="Gene3D" id="1.10.30.50">
    <property type="match status" value="1"/>
</dbReference>
<keyword evidence="3" id="KW-1185">Reference proteome</keyword>
<organism evidence="2 3">
    <name type="scientific">Micromonospora yangpuensis</name>
    <dbReference type="NCBI Taxonomy" id="683228"/>
    <lineage>
        <taxon>Bacteria</taxon>
        <taxon>Bacillati</taxon>
        <taxon>Actinomycetota</taxon>
        <taxon>Actinomycetes</taxon>
        <taxon>Micromonosporales</taxon>
        <taxon>Micromonosporaceae</taxon>
        <taxon>Micromonospora</taxon>
    </lineage>
</organism>
<dbReference type="SMART" id="SM00507">
    <property type="entry name" value="HNHc"/>
    <property type="match status" value="1"/>
</dbReference>
<name>A0A1C6U3D1_9ACTN</name>
<reference evidence="2 3" key="1">
    <citation type="submission" date="2016-06" db="EMBL/GenBank/DDBJ databases">
        <authorList>
            <person name="Kjaerup R.B."/>
            <person name="Dalgaard T.S."/>
            <person name="Juul-Madsen H.R."/>
        </authorList>
    </citation>
    <scope>NUCLEOTIDE SEQUENCE [LARGE SCALE GENOMIC DNA]</scope>
    <source>
        <strain evidence="2 3">DSM 45577</strain>
    </source>
</reference>
<accession>A0A1C6U3D1</accession>
<dbReference type="GO" id="GO:0008270">
    <property type="term" value="F:zinc ion binding"/>
    <property type="evidence" value="ECO:0007669"/>
    <property type="project" value="InterPro"/>
</dbReference>
<keyword evidence="2" id="KW-0378">Hydrolase</keyword>
<feature type="domain" description="HNH nuclease" evidence="1">
    <location>
        <begin position="165"/>
        <end position="214"/>
    </location>
</feature>